<protein>
    <submittedName>
        <fullName evidence="1">Uncharacterized protein</fullName>
    </submittedName>
</protein>
<evidence type="ECO:0000313" key="1">
    <source>
        <dbReference type="EMBL" id="MBX24705.1"/>
    </source>
</evidence>
<reference evidence="1" key="1">
    <citation type="submission" date="2018-02" db="EMBL/GenBank/DDBJ databases">
        <title>Rhizophora mucronata_Transcriptome.</title>
        <authorList>
            <person name="Meera S.P."/>
            <person name="Sreeshan A."/>
            <person name="Augustine A."/>
        </authorList>
    </citation>
    <scope>NUCLEOTIDE SEQUENCE</scope>
    <source>
        <tissue evidence="1">Leaf</tissue>
    </source>
</reference>
<dbReference type="AlphaFoldDB" id="A0A2P2M3B4"/>
<accession>A0A2P2M3B4</accession>
<sequence>MVLGAVTRTSSKGALVINICSHVKHIQIN</sequence>
<dbReference type="EMBL" id="GGEC01044221">
    <property type="protein sequence ID" value="MBX24705.1"/>
    <property type="molecule type" value="Transcribed_RNA"/>
</dbReference>
<proteinExistence type="predicted"/>
<organism evidence="1">
    <name type="scientific">Rhizophora mucronata</name>
    <name type="common">Asiatic mangrove</name>
    <dbReference type="NCBI Taxonomy" id="61149"/>
    <lineage>
        <taxon>Eukaryota</taxon>
        <taxon>Viridiplantae</taxon>
        <taxon>Streptophyta</taxon>
        <taxon>Embryophyta</taxon>
        <taxon>Tracheophyta</taxon>
        <taxon>Spermatophyta</taxon>
        <taxon>Magnoliopsida</taxon>
        <taxon>eudicotyledons</taxon>
        <taxon>Gunneridae</taxon>
        <taxon>Pentapetalae</taxon>
        <taxon>rosids</taxon>
        <taxon>fabids</taxon>
        <taxon>Malpighiales</taxon>
        <taxon>Rhizophoraceae</taxon>
        <taxon>Rhizophora</taxon>
    </lineage>
</organism>
<name>A0A2P2M3B4_RHIMU</name>